<evidence type="ECO:0000256" key="1">
    <source>
        <dbReference type="ARBA" id="ARBA00010633"/>
    </source>
</evidence>
<evidence type="ECO:0000256" key="4">
    <source>
        <dbReference type="ARBA" id="ARBA00022691"/>
    </source>
</evidence>
<dbReference type="GO" id="GO:0005739">
    <property type="term" value="C:mitochondrion"/>
    <property type="evidence" value="ECO:0007669"/>
    <property type="project" value="TreeGrafter"/>
</dbReference>
<feature type="domain" description="Methyltransferase" evidence="5">
    <location>
        <begin position="101"/>
        <end position="173"/>
    </location>
</feature>
<sequence>MACSLQSRSSSNMSFFCPVCRIKLSRPEDYSCSSCCGSLEGLELIKAEVQPKVQAERLFSYDWASGSLAPFVQASSETVKAGVSKARQILLERHSCQAERVADLGCGNGQGLIDCWTEYHLKGWGIDIDSDLLEESRRKAAKVGAQIVFEEKDFLTLLPSNFDDGTLIYCYLLPNALHKISDMLEETLVSRRVVLVTVLWTVPRLRHLLKNSSGGFHIYSL</sequence>
<dbReference type="InterPro" id="IPR029063">
    <property type="entry name" value="SAM-dependent_MTases_sf"/>
</dbReference>
<dbReference type="EMBL" id="GBEZ01000421">
    <property type="protein sequence ID" value="JAC84466.1"/>
    <property type="molecule type" value="Transcribed_RNA"/>
</dbReference>
<dbReference type="PANTHER" id="PTHR13610">
    <property type="entry name" value="METHYLTRANSFERASE DOMAIN-CONTAINING PROTEIN"/>
    <property type="match status" value="1"/>
</dbReference>
<dbReference type="SUPFAM" id="SSF53335">
    <property type="entry name" value="S-adenosyl-L-methionine-dependent methyltransferases"/>
    <property type="match status" value="1"/>
</dbReference>
<organism evidence="6">
    <name type="scientific">Tetraselmis sp. GSL018</name>
    <dbReference type="NCBI Taxonomy" id="582737"/>
    <lineage>
        <taxon>Eukaryota</taxon>
        <taxon>Viridiplantae</taxon>
        <taxon>Chlorophyta</taxon>
        <taxon>core chlorophytes</taxon>
        <taxon>Chlorodendrophyceae</taxon>
        <taxon>Chlorodendrales</taxon>
        <taxon>Chlorodendraceae</taxon>
        <taxon>Tetraselmis</taxon>
    </lineage>
</organism>
<dbReference type="InterPro" id="IPR026170">
    <property type="entry name" value="FAM173A/B"/>
</dbReference>
<name>A0A061SP27_9CHLO</name>
<protein>
    <recommendedName>
        <fullName evidence="5">Methyltransferase domain-containing protein</fullName>
    </recommendedName>
</protein>
<dbReference type="GO" id="GO:0032259">
    <property type="term" value="P:methylation"/>
    <property type="evidence" value="ECO:0007669"/>
    <property type="project" value="UniProtKB-KW"/>
</dbReference>
<evidence type="ECO:0000256" key="3">
    <source>
        <dbReference type="ARBA" id="ARBA00022679"/>
    </source>
</evidence>
<keyword evidence="4" id="KW-0949">S-adenosyl-L-methionine</keyword>
<dbReference type="Gene3D" id="3.40.50.150">
    <property type="entry name" value="Vaccinia Virus protein VP39"/>
    <property type="match status" value="1"/>
</dbReference>
<dbReference type="AlphaFoldDB" id="A0A061SP27"/>
<dbReference type="PANTHER" id="PTHR13610:SF11">
    <property type="entry name" value="METHYLTRANSFERASE DOMAIN-CONTAINING PROTEIN"/>
    <property type="match status" value="1"/>
</dbReference>
<evidence type="ECO:0000259" key="5">
    <source>
        <dbReference type="Pfam" id="PF13649"/>
    </source>
</evidence>
<dbReference type="InterPro" id="IPR041698">
    <property type="entry name" value="Methyltransf_25"/>
</dbReference>
<comment type="similarity">
    <text evidence="1">Belongs to the ANT/ATPSC lysine N-methyltransferase family.</text>
</comment>
<keyword evidence="3" id="KW-0808">Transferase</keyword>
<keyword evidence="2" id="KW-0489">Methyltransferase</keyword>
<reference evidence="6" key="1">
    <citation type="submission" date="2014-05" db="EMBL/GenBank/DDBJ databases">
        <title>The transcriptome of the halophilic microalga Tetraselmis sp. GSL018 isolated from the Great Salt Lake, Utah.</title>
        <authorList>
            <person name="Jinkerson R.E."/>
            <person name="D'Adamo S."/>
            <person name="Posewitz M.C."/>
        </authorList>
    </citation>
    <scope>NUCLEOTIDE SEQUENCE</scope>
    <source>
        <strain evidence="6">GSL018</strain>
    </source>
</reference>
<dbReference type="CDD" id="cd02440">
    <property type="entry name" value="AdoMet_MTases"/>
    <property type="match status" value="1"/>
</dbReference>
<dbReference type="GO" id="GO:0016279">
    <property type="term" value="F:protein-lysine N-methyltransferase activity"/>
    <property type="evidence" value="ECO:0007669"/>
    <property type="project" value="InterPro"/>
</dbReference>
<dbReference type="Pfam" id="PF13649">
    <property type="entry name" value="Methyltransf_25"/>
    <property type="match status" value="1"/>
</dbReference>
<evidence type="ECO:0000313" key="6">
    <source>
        <dbReference type="EMBL" id="JAC84466.1"/>
    </source>
</evidence>
<evidence type="ECO:0000256" key="2">
    <source>
        <dbReference type="ARBA" id="ARBA00022603"/>
    </source>
</evidence>
<accession>A0A061SP27</accession>
<dbReference type="GO" id="GO:1905706">
    <property type="term" value="P:regulation of mitochondrial ATP synthesis coupled proton transport"/>
    <property type="evidence" value="ECO:0007669"/>
    <property type="project" value="TreeGrafter"/>
</dbReference>
<gene>
    <name evidence="6" type="ORF">TSPGSL018_915</name>
</gene>
<proteinExistence type="inferred from homology"/>